<feature type="transmembrane region" description="Helical" evidence="9">
    <location>
        <begin position="12"/>
        <end position="33"/>
    </location>
</feature>
<evidence type="ECO:0000256" key="5">
    <source>
        <dbReference type="ARBA" id="ARBA00022989"/>
    </source>
</evidence>
<gene>
    <name evidence="9 10" type="primary">mscL</name>
    <name evidence="10" type="ORF">PQG45_09080</name>
</gene>
<evidence type="ECO:0000256" key="9">
    <source>
        <dbReference type="HAMAP-Rule" id="MF_00115"/>
    </source>
</evidence>
<name>A0ABU3TTP9_9BACT</name>
<evidence type="ECO:0000256" key="4">
    <source>
        <dbReference type="ARBA" id="ARBA00022692"/>
    </source>
</evidence>
<reference evidence="10 11" key="1">
    <citation type="submission" date="2023-09" db="EMBL/GenBank/DDBJ databases">
        <title>Aquirufa genomes.</title>
        <authorList>
            <person name="Pitt A."/>
        </authorList>
    </citation>
    <scope>NUCLEOTIDE SEQUENCE [LARGE SCALE GENOMIC DNA]</scope>
    <source>
        <strain evidence="10 11">LEOWEIH-7C</strain>
    </source>
</reference>
<organism evidence="10 11">
    <name type="scientific">Aquirufa regiilacus</name>
    <dbReference type="NCBI Taxonomy" id="3024868"/>
    <lineage>
        <taxon>Bacteria</taxon>
        <taxon>Pseudomonadati</taxon>
        <taxon>Bacteroidota</taxon>
        <taxon>Cytophagia</taxon>
        <taxon>Cytophagales</taxon>
        <taxon>Flectobacillaceae</taxon>
        <taxon>Aquirufa</taxon>
    </lineage>
</organism>
<evidence type="ECO:0000313" key="10">
    <source>
        <dbReference type="EMBL" id="MDU0809184.1"/>
    </source>
</evidence>
<evidence type="ECO:0000256" key="6">
    <source>
        <dbReference type="ARBA" id="ARBA00023065"/>
    </source>
</evidence>
<comment type="similarity">
    <text evidence="9">Belongs to the MscL family.</text>
</comment>
<proteinExistence type="inferred from homology"/>
<sequence>MNWIKEFKAFAIKGNVIELSVAVVIGAAFSSIINSLVSDIITPLILTPAIEAAGVADIDKLSWGAVKYGKSLAAIIQFVLISLVLFAIIKAINKVNLVEVPTEETKKDPQVELLTEIRDLLKK</sequence>
<dbReference type="SUPFAM" id="SSF81330">
    <property type="entry name" value="Gated mechanosensitive channel"/>
    <property type="match status" value="1"/>
</dbReference>
<accession>A0ABU3TTP9</accession>
<keyword evidence="6 9" id="KW-0406">Ion transport</keyword>
<keyword evidence="2 9" id="KW-0813">Transport</keyword>
<evidence type="ECO:0000256" key="7">
    <source>
        <dbReference type="ARBA" id="ARBA00023136"/>
    </source>
</evidence>
<evidence type="ECO:0000256" key="2">
    <source>
        <dbReference type="ARBA" id="ARBA00022448"/>
    </source>
</evidence>
<keyword evidence="4 9" id="KW-0812">Transmembrane</keyword>
<dbReference type="InterPro" id="IPR036019">
    <property type="entry name" value="MscL_channel"/>
</dbReference>
<keyword evidence="7 9" id="KW-0472">Membrane</keyword>
<dbReference type="InterPro" id="IPR037673">
    <property type="entry name" value="MSC/AndL"/>
</dbReference>
<keyword evidence="8 9" id="KW-0407">Ion channel</keyword>
<dbReference type="EMBL" id="JAVNWW010000004">
    <property type="protein sequence ID" value="MDU0809184.1"/>
    <property type="molecule type" value="Genomic_DNA"/>
</dbReference>
<comment type="caution">
    <text evidence="10">The sequence shown here is derived from an EMBL/GenBank/DDBJ whole genome shotgun (WGS) entry which is preliminary data.</text>
</comment>
<dbReference type="PRINTS" id="PR01264">
    <property type="entry name" value="MECHCHANNEL"/>
</dbReference>
<dbReference type="PANTHER" id="PTHR30266:SF2">
    <property type="entry name" value="LARGE-CONDUCTANCE MECHANOSENSITIVE CHANNEL"/>
    <property type="match status" value="1"/>
</dbReference>
<dbReference type="RefSeq" id="WP_315574322.1">
    <property type="nucleotide sequence ID" value="NZ_JARDXH010000001.1"/>
</dbReference>
<feature type="transmembrane region" description="Helical" evidence="9">
    <location>
        <begin position="71"/>
        <end position="89"/>
    </location>
</feature>
<dbReference type="Pfam" id="PF01741">
    <property type="entry name" value="MscL"/>
    <property type="match status" value="1"/>
</dbReference>
<evidence type="ECO:0000256" key="1">
    <source>
        <dbReference type="ARBA" id="ARBA00004141"/>
    </source>
</evidence>
<keyword evidence="5 9" id="KW-1133">Transmembrane helix</keyword>
<dbReference type="Proteomes" id="UP001249959">
    <property type="component" value="Unassembled WGS sequence"/>
</dbReference>
<evidence type="ECO:0000256" key="8">
    <source>
        <dbReference type="ARBA" id="ARBA00023303"/>
    </source>
</evidence>
<comment type="function">
    <text evidence="9">Channel that opens in response to stretch forces in the membrane lipid bilayer. May participate in the regulation of osmotic pressure changes within the cell.</text>
</comment>
<dbReference type="InterPro" id="IPR001185">
    <property type="entry name" value="MS_channel"/>
</dbReference>
<evidence type="ECO:0000313" key="11">
    <source>
        <dbReference type="Proteomes" id="UP001249959"/>
    </source>
</evidence>
<dbReference type="PANTHER" id="PTHR30266">
    <property type="entry name" value="MECHANOSENSITIVE CHANNEL MSCL"/>
    <property type="match status" value="1"/>
</dbReference>
<dbReference type="NCBIfam" id="TIGR00220">
    <property type="entry name" value="mscL"/>
    <property type="match status" value="1"/>
</dbReference>
<comment type="subunit">
    <text evidence="9">Homopentamer.</text>
</comment>
<dbReference type="HAMAP" id="MF_00115">
    <property type="entry name" value="MscL"/>
    <property type="match status" value="1"/>
</dbReference>
<dbReference type="Gene3D" id="1.10.1200.120">
    <property type="entry name" value="Large-conductance mechanosensitive channel, MscL, domain 1"/>
    <property type="match status" value="1"/>
</dbReference>
<comment type="subcellular location">
    <subcellularLocation>
        <location evidence="9">Cell membrane</location>
        <topology evidence="9">Multi-pass membrane protein</topology>
    </subcellularLocation>
    <subcellularLocation>
        <location evidence="1">Membrane</location>
        <topology evidence="1">Multi-pass membrane protein</topology>
    </subcellularLocation>
</comment>
<keyword evidence="3 9" id="KW-1003">Cell membrane</keyword>
<keyword evidence="11" id="KW-1185">Reference proteome</keyword>
<protein>
    <recommendedName>
        <fullName evidence="9">Large-conductance mechanosensitive channel</fullName>
    </recommendedName>
</protein>
<evidence type="ECO:0000256" key="3">
    <source>
        <dbReference type="ARBA" id="ARBA00022475"/>
    </source>
</evidence>